<accession>A0A0K2GE35</accession>
<keyword evidence="5" id="KW-1185">Reference proteome</keyword>
<protein>
    <recommendedName>
        <fullName evidence="6">Periplasmic heavy metal sensor</fullName>
    </recommendedName>
</protein>
<dbReference type="AlphaFoldDB" id="A0A0K2GE35"/>
<dbReference type="Proteomes" id="UP000069205">
    <property type="component" value="Chromosome"/>
</dbReference>
<dbReference type="KEGG" id="nmv:NITMOv2_2807"/>
<evidence type="ECO:0000256" key="1">
    <source>
        <dbReference type="SAM" id="Coils"/>
    </source>
</evidence>
<dbReference type="PATRIC" id="fig|42253.5.peg.2775"/>
<evidence type="ECO:0000313" key="4">
    <source>
        <dbReference type="EMBL" id="ALA59216.1"/>
    </source>
</evidence>
<feature type="signal peptide" evidence="3">
    <location>
        <begin position="1"/>
        <end position="33"/>
    </location>
</feature>
<evidence type="ECO:0000256" key="3">
    <source>
        <dbReference type="SAM" id="SignalP"/>
    </source>
</evidence>
<reference evidence="4 5" key="1">
    <citation type="journal article" date="2015" name="Proc. Natl. Acad. Sci. U.S.A.">
        <title>Expanded metabolic versatility of ubiquitous nitrite-oxidizing bacteria from the genus Nitrospira.</title>
        <authorList>
            <person name="Koch H."/>
            <person name="Lucker S."/>
            <person name="Albertsen M."/>
            <person name="Kitzinger K."/>
            <person name="Herbold C."/>
            <person name="Spieck E."/>
            <person name="Nielsen P.H."/>
            <person name="Wagner M."/>
            <person name="Daims H."/>
        </authorList>
    </citation>
    <scope>NUCLEOTIDE SEQUENCE [LARGE SCALE GENOMIC DNA]</scope>
    <source>
        <strain evidence="4 5">NSP M-1</strain>
    </source>
</reference>
<organism evidence="4 5">
    <name type="scientific">Nitrospira moscoviensis</name>
    <dbReference type="NCBI Taxonomy" id="42253"/>
    <lineage>
        <taxon>Bacteria</taxon>
        <taxon>Pseudomonadati</taxon>
        <taxon>Nitrospirota</taxon>
        <taxon>Nitrospiria</taxon>
        <taxon>Nitrospirales</taxon>
        <taxon>Nitrospiraceae</taxon>
        <taxon>Nitrospira</taxon>
    </lineage>
</organism>
<evidence type="ECO:0000313" key="5">
    <source>
        <dbReference type="Proteomes" id="UP000069205"/>
    </source>
</evidence>
<keyword evidence="3" id="KW-0732">Signal</keyword>
<dbReference type="Gene3D" id="1.20.120.1490">
    <property type="match status" value="1"/>
</dbReference>
<feature type="chain" id="PRO_5005476919" description="Periplasmic heavy metal sensor" evidence="3">
    <location>
        <begin position="34"/>
        <end position="191"/>
    </location>
</feature>
<evidence type="ECO:0000256" key="2">
    <source>
        <dbReference type="SAM" id="MobiDB-lite"/>
    </source>
</evidence>
<feature type="coiled-coil region" evidence="1">
    <location>
        <begin position="78"/>
        <end position="105"/>
    </location>
</feature>
<keyword evidence="1" id="KW-0175">Coiled coil</keyword>
<proteinExistence type="predicted"/>
<gene>
    <name evidence="4" type="ORF">NITMOv2_2807</name>
</gene>
<dbReference type="EMBL" id="CP011801">
    <property type="protein sequence ID" value="ALA59216.1"/>
    <property type="molecule type" value="Genomic_DNA"/>
</dbReference>
<name>A0A0K2GE35_NITMO</name>
<sequence>MTRTGTQGKCAGLPTLAAVGIAAGLFTGSPAIAADPPSEQQIQKLLESAAQATDRPDHDFAGNSIRSVLDQAKPLQLTQEQTEKIKAIQQRYAETKSKREAAYQQSEMDALKLIHDRHSSLSAVEAAVQRADQEHSKLRMAGIAALREATDVLRPEQYAQWRQTHAAGQVAQSGRPDDSGPQPEPERMAPH</sequence>
<dbReference type="RefSeq" id="WP_053380277.1">
    <property type="nucleotide sequence ID" value="NZ_CP011801.1"/>
</dbReference>
<evidence type="ECO:0008006" key="6">
    <source>
        <dbReference type="Google" id="ProtNLM"/>
    </source>
</evidence>
<feature type="region of interest" description="Disordered" evidence="2">
    <location>
        <begin position="162"/>
        <end position="191"/>
    </location>
</feature>